<keyword evidence="3" id="KW-0238">DNA-binding</keyword>
<evidence type="ECO:0000259" key="5">
    <source>
        <dbReference type="PROSITE" id="PS50931"/>
    </source>
</evidence>
<protein>
    <submittedName>
        <fullName evidence="6">LysR family transcriptional regulator</fullName>
    </submittedName>
</protein>
<comment type="similarity">
    <text evidence="1">Belongs to the LysR transcriptional regulatory family.</text>
</comment>
<dbReference type="RefSeq" id="WP_236727177.1">
    <property type="nucleotide sequence ID" value="NZ_JRVC01000020.1"/>
</dbReference>
<evidence type="ECO:0000256" key="3">
    <source>
        <dbReference type="ARBA" id="ARBA00023125"/>
    </source>
</evidence>
<dbReference type="CDD" id="cd08462">
    <property type="entry name" value="PBP2_NodD"/>
    <property type="match status" value="1"/>
</dbReference>
<keyword evidence="2" id="KW-0805">Transcription regulation</keyword>
<dbReference type="PROSITE" id="PS50931">
    <property type="entry name" value="HTH_LYSR"/>
    <property type="match status" value="1"/>
</dbReference>
<evidence type="ECO:0000256" key="2">
    <source>
        <dbReference type="ARBA" id="ARBA00023015"/>
    </source>
</evidence>
<dbReference type="Pfam" id="PF00126">
    <property type="entry name" value="HTH_1"/>
    <property type="match status" value="1"/>
</dbReference>
<organism evidence="6 7">
    <name type="scientific">Novosphingobium subterraneum</name>
    <dbReference type="NCBI Taxonomy" id="48936"/>
    <lineage>
        <taxon>Bacteria</taxon>
        <taxon>Pseudomonadati</taxon>
        <taxon>Pseudomonadota</taxon>
        <taxon>Alphaproteobacteria</taxon>
        <taxon>Sphingomonadales</taxon>
        <taxon>Sphingomonadaceae</taxon>
        <taxon>Novosphingobium</taxon>
    </lineage>
</organism>
<dbReference type="GO" id="GO:0003700">
    <property type="term" value="F:DNA-binding transcription factor activity"/>
    <property type="evidence" value="ECO:0007669"/>
    <property type="project" value="InterPro"/>
</dbReference>
<evidence type="ECO:0000256" key="1">
    <source>
        <dbReference type="ARBA" id="ARBA00009437"/>
    </source>
</evidence>
<evidence type="ECO:0000256" key="4">
    <source>
        <dbReference type="ARBA" id="ARBA00023163"/>
    </source>
</evidence>
<dbReference type="InterPro" id="IPR036390">
    <property type="entry name" value="WH_DNA-bd_sf"/>
</dbReference>
<dbReference type="EMBL" id="JRVC01000020">
    <property type="protein sequence ID" value="KHS43846.1"/>
    <property type="molecule type" value="Genomic_DNA"/>
</dbReference>
<reference evidence="6 7" key="1">
    <citation type="submission" date="2014-10" db="EMBL/GenBank/DDBJ databases">
        <title>Draft genome sequence of Novosphingobium subterraneum DSM 12447.</title>
        <authorList>
            <person name="Gan H.M."/>
            <person name="Gan H.Y."/>
            <person name="Savka M.A."/>
        </authorList>
    </citation>
    <scope>NUCLEOTIDE SEQUENCE [LARGE SCALE GENOMIC DNA]</scope>
    <source>
        <strain evidence="6 7">DSM 12447</strain>
    </source>
</reference>
<sequence length="335" mass="37574">MAMRFGRLDLNLLVALDALLTERSVSLASDRLCLSQSATSSALGRLREYFGDELLVVKGRTMILTARAEELIEPVRAVLEQIRTTVAVAPPFDPATADRTIRLMASDYSTEVLLAGVLAGMERDAPGMRFEIQPMNDTPIEAIERGNIDLLLTIDYAISADHPSQLLFEDDYVVVGDQNNPALAGPMTKELYFALGHVSPRFGKARVPAFEDWFVRRQKQQRRVEVVAPSFLSLPGLILGTKRIATMHRRMAEIVVRSMPLVMREIPFDIPPIREAVQWNIANNNDRALRWVVERLMFAASKDTPKPDANVLALSGGLIDRNQIEVEYRMNHPQR</sequence>
<feature type="domain" description="HTH lysR-type" evidence="5">
    <location>
        <begin position="8"/>
        <end position="65"/>
    </location>
</feature>
<evidence type="ECO:0000313" key="7">
    <source>
        <dbReference type="Proteomes" id="UP000031338"/>
    </source>
</evidence>
<dbReference type="InterPro" id="IPR050389">
    <property type="entry name" value="LysR-type_TF"/>
</dbReference>
<dbReference type="Gene3D" id="1.10.10.10">
    <property type="entry name" value="Winged helix-like DNA-binding domain superfamily/Winged helix DNA-binding domain"/>
    <property type="match status" value="1"/>
</dbReference>
<proteinExistence type="inferred from homology"/>
<dbReference type="SUPFAM" id="SSF46785">
    <property type="entry name" value="Winged helix' DNA-binding domain"/>
    <property type="match status" value="1"/>
</dbReference>
<dbReference type="AlphaFoldDB" id="A0A0B8ZZT0"/>
<dbReference type="PANTHER" id="PTHR30118">
    <property type="entry name" value="HTH-TYPE TRANSCRIPTIONAL REGULATOR LEUO-RELATED"/>
    <property type="match status" value="1"/>
</dbReference>
<dbReference type="InterPro" id="IPR000847">
    <property type="entry name" value="LysR_HTH_N"/>
</dbReference>
<dbReference type="PATRIC" id="fig|48936.3.peg.3492"/>
<dbReference type="GO" id="GO:0003677">
    <property type="term" value="F:DNA binding"/>
    <property type="evidence" value="ECO:0007669"/>
    <property type="project" value="UniProtKB-KW"/>
</dbReference>
<dbReference type="InterPro" id="IPR037416">
    <property type="entry name" value="NodD_PBP2"/>
</dbReference>
<dbReference type="InterPro" id="IPR036388">
    <property type="entry name" value="WH-like_DNA-bd_sf"/>
</dbReference>
<dbReference type="STRING" id="48936.NJ75_03466"/>
<dbReference type="Gene3D" id="3.40.190.10">
    <property type="entry name" value="Periplasmic binding protein-like II"/>
    <property type="match status" value="2"/>
</dbReference>
<keyword evidence="4" id="KW-0804">Transcription</keyword>
<evidence type="ECO:0000313" key="6">
    <source>
        <dbReference type="EMBL" id="KHS43846.1"/>
    </source>
</evidence>
<accession>A0A0B8ZZT0</accession>
<comment type="caution">
    <text evidence="6">The sequence shown here is derived from an EMBL/GenBank/DDBJ whole genome shotgun (WGS) entry which is preliminary data.</text>
</comment>
<dbReference type="InterPro" id="IPR005119">
    <property type="entry name" value="LysR_subst-bd"/>
</dbReference>
<dbReference type="Pfam" id="PF03466">
    <property type="entry name" value="LysR_substrate"/>
    <property type="match status" value="1"/>
</dbReference>
<gene>
    <name evidence="6" type="ORF">NJ75_03466</name>
</gene>
<dbReference type="SUPFAM" id="SSF53850">
    <property type="entry name" value="Periplasmic binding protein-like II"/>
    <property type="match status" value="1"/>
</dbReference>
<name>A0A0B8ZZT0_9SPHN</name>
<dbReference type="Proteomes" id="UP000031338">
    <property type="component" value="Unassembled WGS sequence"/>
</dbReference>
<keyword evidence="7" id="KW-1185">Reference proteome</keyword>
<dbReference type="PANTHER" id="PTHR30118:SF6">
    <property type="entry name" value="HTH-TYPE TRANSCRIPTIONAL REGULATOR LEUO"/>
    <property type="match status" value="1"/>
</dbReference>